<dbReference type="InterPro" id="IPR005513">
    <property type="entry name" value="LEA_1"/>
</dbReference>
<accession>A0A9P1A152</accession>
<evidence type="ECO:0000256" key="1">
    <source>
        <dbReference type="ARBA" id="ARBA00010975"/>
    </source>
</evidence>
<gene>
    <name evidence="3" type="ORF">CEURO_LOCUS21710</name>
</gene>
<sequence>MKMKGVKETAGNIGASAVSGMEKTKAVLQEKVERMTAHDPLEKEMATQKKEERINQVELEKREKLMAHKAEAATGGAGKSYSYSATGAAGHPTGAHQMSAMPGHSTGAPVGEVVEGVVESHPIGTAMAGTTRPEHHPS</sequence>
<dbReference type="PANTHER" id="PTHR33493">
    <property type="entry name" value="LATE EMBRYOGENESIS ABUNDANT PROTEIN 6-RELATED"/>
    <property type="match status" value="1"/>
</dbReference>
<evidence type="ECO:0000256" key="2">
    <source>
        <dbReference type="SAM" id="MobiDB-lite"/>
    </source>
</evidence>
<dbReference type="AlphaFoldDB" id="A0A9P1A152"/>
<name>A0A9P1A152_CUSEU</name>
<proteinExistence type="inferred from homology"/>
<feature type="region of interest" description="Disordered" evidence="2">
    <location>
        <begin position="34"/>
        <end position="53"/>
    </location>
</feature>
<dbReference type="EMBL" id="CAMAPE010000074">
    <property type="protein sequence ID" value="CAH9117841.1"/>
    <property type="molecule type" value="Genomic_DNA"/>
</dbReference>
<keyword evidence="4" id="KW-1185">Reference proteome</keyword>
<organism evidence="3 4">
    <name type="scientific">Cuscuta europaea</name>
    <name type="common">European dodder</name>
    <dbReference type="NCBI Taxonomy" id="41803"/>
    <lineage>
        <taxon>Eukaryota</taxon>
        <taxon>Viridiplantae</taxon>
        <taxon>Streptophyta</taxon>
        <taxon>Embryophyta</taxon>
        <taxon>Tracheophyta</taxon>
        <taxon>Spermatophyta</taxon>
        <taxon>Magnoliopsida</taxon>
        <taxon>eudicotyledons</taxon>
        <taxon>Gunneridae</taxon>
        <taxon>Pentapetalae</taxon>
        <taxon>asterids</taxon>
        <taxon>lamiids</taxon>
        <taxon>Solanales</taxon>
        <taxon>Convolvulaceae</taxon>
        <taxon>Cuscuteae</taxon>
        <taxon>Cuscuta</taxon>
        <taxon>Cuscuta subgen. Cuscuta</taxon>
    </lineage>
</organism>
<protein>
    <submittedName>
        <fullName evidence="3">Uncharacterized protein</fullName>
    </submittedName>
</protein>
<feature type="region of interest" description="Disordered" evidence="2">
    <location>
        <begin position="88"/>
        <end position="109"/>
    </location>
</feature>
<dbReference type="Proteomes" id="UP001152484">
    <property type="component" value="Unassembled WGS sequence"/>
</dbReference>
<dbReference type="Pfam" id="PF03760">
    <property type="entry name" value="LEA_1"/>
    <property type="match status" value="1"/>
</dbReference>
<evidence type="ECO:0000313" key="4">
    <source>
        <dbReference type="Proteomes" id="UP001152484"/>
    </source>
</evidence>
<comment type="caution">
    <text evidence="3">The sequence shown here is derived from an EMBL/GenBank/DDBJ whole genome shotgun (WGS) entry which is preliminary data.</text>
</comment>
<reference evidence="3" key="1">
    <citation type="submission" date="2022-07" db="EMBL/GenBank/DDBJ databases">
        <authorList>
            <person name="Macas J."/>
            <person name="Novak P."/>
            <person name="Neumann P."/>
        </authorList>
    </citation>
    <scope>NUCLEOTIDE SEQUENCE</scope>
</reference>
<comment type="similarity">
    <text evidence="1">Belongs to the LEA type 1 family.</text>
</comment>
<dbReference type="OrthoDB" id="758082at2759"/>
<dbReference type="GO" id="GO:0009793">
    <property type="term" value="P:embryo development ending in seed dormancy"/>
    <property type="evidence" value="ECO:0007669"/>
    <property type="project" value="InterPro"/>
</dbReference>
<evidence type="ECO:0000313" key="3">
    <source>
        <dbReference type="EMBL" id="CAH9117841.1"/>
    </source>
</evidence>
<dbReference type="PANTHER" id="PTHR33493:SF2">
    <property type="entry name" value="LATE EMBRYOGENESIS ABUNDANT PROTEIN 46"/>
    <property type="match status" value="1"/>
</dbReference>